<dbReference type="GO" id="GO:0003677">
    <property type="term" value="F:DNA binding"/>
    <property type="evidence" value="ECO:0007669"/>
    <property type="project" value="UniProtKB-KW"/>
</dbReference>
<keyword evidence="6" id="KW-0808">Transferase</keyword>
<evidence type="ECO:0000259" key="5">
    <source>
        <dbReference type="PROSITE" id="PS51063"/>
    </source>
</evidence>
<keyword evidence="1" id="KW-0805">Transcription regulation</keyword>
<evidence type="ECO:0000313" key="7">
    <source>
        <dbReference type="Proteomes" id="UP000199512"/>
    </source>
</evidence>
<evidence type="ECO:0000259" key="4">
    <source>
        <dbReference type="PROSITE" id="PS50042"/>
    </source>
</evidence>
<name>A0A1H8F866_9FIRM</name>
<sequence>MFSNNNFKGGKPEIKDYLTLLEKNPLFSNFEVDELSLFLNSLNHKIISLNKDEILFFEGDTFPYMCILLEGEIMLSNNDEFGNRNIIDIIKKGQIFAEVFSFTTEKISPVTSQASKNSLVFLVNTEDFLSLDGNDSSKIANKYHLVSNLLKTFADKNLILLSKIEIISRRNTREKIIHFLEMQKEKNKSKIFHIPYSRKEMADFLGVDRSALSRELSKLKKEKVIDFDKNTFKIL</sequence>
<dbReference type="PROSITE" id="PS50042">
    <property type="entry name" value="CNMP_BINDING_3"/>
    <property type="match status" value="1"/>
</dbReference>
<accession>A0A1H8F866</accession>
<evidence type="ECO:0000313" key="6">
    <source>
        <dbReference type="EMBL" id="SEN27367.1"/>
    </source>
</evidence>
<gene>
    <name evidence="6" type="ORF">SAMN05216454_10214</name>
</gene>
<dbReference type="GO" id="GO:0016301">
    <property type="term" value="F:kinase activity"/>
    <property type="evidence" value="ECO:0007669"/>
    <property type="project" value="UniProtKB-KW"/>
</dbReference>
<dbReference type="InterPro" id="IPR018490">
    <property type="entry name" value="cNMP-bd_dom_sf"/>
</dbReference>
<feature type="domain" description="HTH crp-type" evidence="5">
    <location>
        <begin position="170"/>
        <end position="235"/>
    </location>
</feature>
<evidence type="ECO:0000256" key="3">
    <source>
        <dbReference type="ARBA" id="ARBA00023163"/>
    </source>
</evidence>
<feature type="domain" description="Cyclic nucleotide-binding" evidence="4">
    <location>
        <begin position="26"/>
        <end position="131"/>
    </location>
</feature>
<dbReference type="STRING" id="215200.SAMN05216454_10214"/>
<dbReference type="RefSeq" id="WP_091973777.1">
    <property type="nucleotide sequence ID" value="NZ_FODF01000002.1"/>
</dbReference>
<dbReference type="SUPFAM" id="SSF46785">
    <property type="entry name" value="Winged helix' DNA-binding domain"/>
    <property type="match status" value="1"/>
</dbReference>
<dbReference type="InterPro" id="IPR000595">
    <property type="entry name" value="cNMP-bd_dom"/>
</dbReference>
<keyword evidence="6" id="KW-0418">Kinase</keyword>
<organism evidence="6 7">
    <name type="scientific">Peptostreptococcus russellii</name>
    <dbReference type="NCBI Taxonomy" id="215200"/>
    <lineage>
        <taxon>Bacteria</taxon>
        <taxon>Bacillati</taxon>
        <taxon>Bacillota</taxon>
        <taxon>Clostridia</taxon>
        <taxon>Peptostreptococcales</taxon>
        <taxon>Peptostreptococcaceae</taxon>
        <taxon>Peptostreptococcus</taxon>
    </lineage>
</organism>
<dbReference type="Gene3D" id="2.60.120.10">
    <property type="entry name" value="Jelly Rolls"/>
    <property type="match status" value="1"/>
</dbReference>
<dbReference type="InterPro" id="IPR012318">
    <property type="entry name" value="HTH_CRP"/>
</dbReference>
<dbReference type="InterPro" id="IPR014710">
    <property type="entry name" value="RmlC-like_jellyroll"/>
</dbReference>
<evidence type="ECO:0000256" key="1">
    <source>
        <dbReference type="ARBA" id="ARBA00023015"/>
    </source>
</evidence>
<proteinExistence type="predicted"/>
<dbReference type="GO" id="GO:0006355">
    <property type="term" value="P:regulation of DNA-templated transcription"/>
    <property type="evidence" value="ECO:0007669"/>
    <property type="project" value="InterPro"/>
</dbReference>
<dbReference type="PROSITE" id="PS51063">
    <property type="entry name" value="HTH_CRP_2"/>
    <property type="match status" value="1"/>
</dbReference>
<keyword evidence="3" id="KW-0804">Transcription</keyword>
<reference evidence="6 7" key="1">
    <citation type="submission" date="2016-10" db="EMBL/GenBank/DDBJ databases">
        <authorList>
            <person name="de Groot N.N."/>
        </authorList>
    </citation>
    <scope>NUCLEOTIDE SEQUENCE [LARGE SCALE GENOMIC DNA]</scope>
    <source>
        <strain evidence="6 7">Calf135</strain>
    </source>
</reference>
<dbReference type="AlphaFoldDB" id="A0A1H8F866"/>
<dbReference type="EMBL" id="FODF01000002">
    <property type="protein sequence ID" value="SEN27367.1"/>
    <property type="molecule type" value="Genomic_DNA"/>
</dbReference>
<keyword evidence="2" id="KW-0238">DNA-binding</keyword>
<dbReference type="CDD" id="cd00038">
    <property type="entry name" value="CAP_ED"/>
    <property type="match status" value="1"/>
</dbReference>
<dbReference type="Proteomes" id="UP000199512">
    <property type="component" value="Unassembled WGS sequence"/>
</dbReference>
<dbReference type="OrthoDB" id="9774616at2"/>
<keyword evidence="7" id="KW-1185">Reference proteome</keyword>
<evidence type="ECO:0000256" key="2">
    <source>
        <dbReference type="ARBA" id="ARBA00023125"/>
    </source>
</evidence>
<protein>
    <submittedName>
        <fullName evidence="6">cAMP-binding domain of CRP or a regulatory subunit of cAMP-dependent protein kinases</fullName>
    </submittedName>
</protein>
<dbReference type="Pfam" id="PF13545">
    <property type="entry name" value="HTH_Crp_2"/>
    <property type="match status" value="1"/>
</dbReference>
<dbReference type="SUPFAM" id="SSF51206">
    <property type="entry name" value="cAMP-binding domain-like"/>
    <property type="match status" value="1"/>
</dbReference>
<dbReference type="Pfam" id="PF00027">
    <property type="entry name" value="cNMP_binding"/>
    <property type="match status" value="1"/>
</dbReference>
<dbReference type="InterPro" id="IPR036390">
    <property type="entry name" value="WH_DNA-bd_sf"/>
</dbReference>